<dbReference type="GO" id="GO:0051920">
    <property type="term" value="F:peroxiredoxin activity"/>
    <property type="evidence" value="ECO:0007669"/>
    <property type="project" value="InterPro"/>
</dbReference>
<dbReference type="Proteomes" id="UP000093561">
    <property type="component" value="Unassembled WGS sequence"/>
</dbReference>
<evidence type="ECO:0000256" key="1">
    <source>
        <dbReference type="ARBA" id="ARBA00022559"/>
    </source>
</evidence>
<dbReference type="Pfam" id="PF10417">
    <property type="entry name" value="1-cysPrx_C"/>
    <property type="match status" value="1"/>
</dbReference>
<organism evidence="7 8">
    <name type="scientific">Wuchereria bancrofti</name>
    <dbReference type="NCBI Taxonomy" id="6293"/>
    <lineage>
        <taxon>Eukaryota</taxon>
        <taxon>Metazoa</taxon>
        <taxon>Ecdysozoa</taxon>
        <taxon>Nematoda</taxon>
        <taxon>Chromadorea</taxon>
        <taxon>Rhabditida</taxon>
        <taxon>Spirurina</taxon>
        <taxon>Spiruromorpha</taxon>
        <taxon>Filarioidea</taxon>
        <taxon>Onchocercidae</taxon>
        <taxon>Wuchereria</taxon>
    </lineage>
</organism>
<keyword evidence="1 4" id="KW-0575">Peroxidase</keyword>
<dbReference type="Gene3D" id="3.30.1020.10">
    <property type="entry name" value="Antioxidant, Horf6, Chain A, domain2"/>
    <property type="match status" value="1"/>
</dbReference>
<keyword evidence="2 4" id="KW-0049">Antioxidant</keyword>
<comment type="function">
    <text evidence="4">Thiol-specific peroxidase that catalyzes the reduction of hydrogen peroxide and organic hydroperoxides to water and alcohols, respectively.</text>
</comment>
<dbReference type="Gene3D" id="3.40.30.10">
    <property type="entry name" value="Glutaredoxin"/>
    <property type="match status" value="1"/>
</dbReference>
<dbReference type="PIRSF" id="PIRSF000239">
    <property type="entry name" value="AHPC"/>
    <property type="match status" value="1"/>
</dbReference>
<reference evidence="7" key="1">
    <citation type="submission" date="2015-03" db="EMBL/GenBank/DDBJ databases">
        <title>Wuchereria bancrofti Genome Sequencing Papua New Guinea Strain.</title>
        <authorList>
            <person name="Small S.T."/>
            <person name="Serre D."/>
            <person name="Zimmerman P.A."/>
        </authorList>
    </citation>
    <scope>NUCLEOTIDE SEQUENCE [LARGE SCALE GENOMIC DNA]</scope>
    <source>
        <strain evidence="7">pt0022</strain>
    </source>
</reference>
<name>A0AAF5PL97_WUCBA</name>
<sequence>MKKKKTNENFISSSHDWIGKDYVIISKLWQLNNIVFSPRDFTPVCTTELVRVVQLEPGFRKRNVKLISLTNIIELCRMRSGDSDTCCSAAVSDNSDDNRFLASKLGMMDPDEYDEKGAALTARCIIGPEKTLKLSILYPATRGEILRVVDSLQLTATKLVAIPVDWQNGDDRVMVPTIDDNEAKKLLRR</sequence>
<dbReference type="SUPFAM" id="SSF52833">
    <property type="entry name" value="Thioredoxin-like"/>
    <property type="match status" value="1"/>
</dbReference>
<comment type="similarity">
    <text evidence="4">Belongs to the peroxiredoxin family.</text>
</comment>
<dbReference type="InterPro" id="IPR024706">
    <property type="entry name" value="Peroxiredoxin_AhpC-typ"/>
</dbReference>
<protein>
    <recommendedName>
        <fullName evidence="6">Peroxiredoxin C-terminal domain-containing protein</fullName>
    </recommendedName>
</protein>
<keyword evidence="3 4" id="KW-0560">Oxidoreductase</keyword>
<feature type="active site" description="Cysteine sulfenic acid (-SOH) intermediate; for peroxidase activity" evidence="5">
    <location>
        <position position="45"/>
    </location>
</feature>
<keyword evidence="4" id="KW-0676">Redox-active center</keyword>
<evidence type="ECO:0000313" key="7">
    <source>
        <dbReference type="Proteomes" id="UP000093561"/>
    </source>
</evidence>
<evidence type="ECO:0000259" key="6">
    <source>
        <dbReference type="Pfam" id="PF10417"/>
    </source>
</evidence>
<feature type="domain" description="Peroxiredoxin C-terminal" evidence="6">
    <location>
        <begin position="151"/>
        <end position="186"/>
    </location>
</feature>
<evidence type="ECO:0000313" key="8">
    <source>
        <dbReference type="WBParaSite" id="mrna-Wban_02289"/>
    </source>
</evidence>
<evidence type="ECO:0000256" key="2">
    <source>
        <dbReference type="ARBA" id="ARBA00022862"/>
    </source>
</evidence>
<accession>A0AAF5PL97</accession>
<evidence type="ECO:0000256" key="3">
    <source>
        <dbReference type="ARBA" id="ARBA00023002"/>
    </source>
</evidence>
<reference evidence="8" key="3">
    <citation type="submission" date="2024-02" db="UniProtKB">
        <authorList>
            <consortium name="WormBaseParasite"/>
        </authorList>
    </citation>
    <scope>IDENTIFICATION</scope>
    <source>
        <strain evidence="8">pt0022</strain>
    </source>
</reference>
<evidence type="ECO:0000256" key="4">
    <source>
        <dbReference type="PIRNR" id="PIRNR000239"/>
    </source>
</evidence>
<reference evidence="7" key="2">
    <citation type="journal article" date="2016" name="Mol. Ecol.">
        <title>Population genomics of the filarial nematode parasite Wuchereria bancrofti from mosquitoes.</title>
        <authorList>
            <person name="Small S.T."/>
            <person name="Reimer L.J."/>
            <person name="Tisch D.J."/>
            <person name="King C.L."/>
            <person name="Christensen B.M."/>
            <person name="Siba P.M."/>
            <person name="Kazura J.W."/>
            <person name="Serre D."/>
            <person name="Zimmerman P.A."/>
        </authorList>
    </citation>
    <scope>NUCLEOTIDE SEQUENCE</scope>
    <source>
        <strain evidence="7">pt0022</strain>
    </source>
</reference>
<dbReference type="AlphaFoldDB" id="A0AAF5PL97"/>
<dbReference type="InterPro" id="IPR019479">
    <property type="entry name" value="Peroxiredoxin_C"/>
</dbReference>
<dbReference type="InterPro" id="IPR036249">
    <property type="entry name" value="Thioredoxin-like_sf"/>
</dbReference>
<dbReference type="WBParaSite" id="mrna-Wban_02289">
    <property type="protein sequence ID" value="mrna-Wban_02289"/>
    <property type="gene ID" value="Wban_02289"/>
</dbReference>
<evidence type="ECO:0000256" key="5">
    <source>
        <dbReference type="PIRSR" id="PIRSR000239-1"/>
    </source>
</evidence>
<proteinExistence type="inferred from homology"/>